<evidence type="ECO:0000313" key="7">
    <source>
        <dbReference type="Proteomes" id="UP000030184"/>
    </source>
</evidence>
<dbReference type="InterPro" id="IPR045973">
    <property type="entry name" value="DUF5929"/>
</dbReference>
<feature type="domain" description="DUF5929" evidence="2">
    <location>
        <begin position="160"/>
        <end position="380"/>
    </location>
</feature>
<feature type="domain" description="Schlafen AlbA-2" evidence="1">
    <location>
        <begin position="20"/>
        <end position="145"/>
    </location>
</feature>
<accession>A0A090WCC1</accession>
<dbReference type="Proteomes" id="UP000029646">
    <property type="component" value="Unassembled WGS sequence"/>
</dbReference>
<reference evidence="7" key="1">
    <citation type="journal article" date="2014" name="Genome Announc.">
        <title>Draft Genome Sequence of Marine Flavobacterium Jejuia pallidilutea Strain 11shimoA1 and Pigmentation Mutants.</title>
        <authorList>
            <person name="Takatani N."/>
            <person name="Nakanishi M."/>
            <person name="Meirelles P."/>
            <person name="Mino S."/>
            <person name="Suda W."/>
            <person name="Oshima K."/>
            <person name="Hattori M."/>
            <person name="Ohkuma M."/>
            <person name="Hosokawa M."/>
            <person name="Miyashita K."/>
            <person name="Thompson F.L."/>
            <person name="Niwa A."/>
            <person name="Sawabe T."/>
            <person name="Sawabe T."/>
        </authorList>
    </citation>
    <scope>NUCLEOTIDE SEQUENCE [LARGE SCALE GENOMIC DNA]</scope>
    <source>
        <strain evidence="7">JCM 19538</strain>
    </source>
</reference>
<gene>
    <name evidence="3" type="ORF">JCM19301_3657</name>
    <name evidence="4" type="ORF">JCM19302_3975</name>
    <name evidence="5" type="ORF">JCM19538_2867</name>
</gene>
<dbReference type="InterPro" id="IPR038461">
    <property type="entry name" value="Schlafen_AlbA_2_dom_sf"/>
</dbReference>
<dbReference type="EMBL" id="BBNR01000001">
    <property type="protein sequence ID" value="GAL65197.1"/>
    <property type="molecule type" value="Genomic_DNA"/>
</dbReference>
<dbReference type="eggNOG" id="COG2865">
    <property type="taxonomic scope" value="Bacteria"/>
</dbReference>
<comment type="caution">
    <text evidence="3">The sequence shown here is derived from an EMBL/GenBank/DDBJ whole genome shotgun (WGS) entry which is preliminary data.</text>
</comment>
<dbReference type="Proteomes" id="UP000029641">
    <property type="component" value="Unassembled WGS sequence"/>
</dbReference>
<dbReference type="EMBL" id="BBNY01000006">
    <property type="protein sequence ID" value="GAL89204.1"/>
    <property type="molecule type" value="Genomic_DNA"/>
</dbReference>
<protein>
    <submittedName>
        <fullName evidence="3">Uncharacterized protein</fullName>
    </submittedName>
</protein>
<dbReference type="Gene3D" id="3.30.950.30">
    <property type="entry name" value="Schlafen, AAA domain"/>
    <property type="match status" value="1"/>
</dbReference>
<dbReference type="AlphaFoldDB" id="A0A090WCC1"/>
<dbReference type="Pfam" id="PF19351">
    <property type="entry name" value="DUF5929"/>
    <property type="match status" value="1"/>
</dbReference>
<dbReference type="Pfam" id="PF04326">
    <property type="entry name" value="SLFN_AlbA_2"/>
    <property type="match status" value="1"/>
</dbReference>
<organism evidence="3 6">
    <name type="scientific">Jejuia pallidilutea</name>
    <dbReference type="NCBI Taxonomy" id="504487"/>
    <lineage>
        <taxon>Bacteria</taxon>
        <taxon>Pseudomonadati</taxon>
        <taxon>Bacteroidota</taxon>
        <taxon>Flavobacteriia</taxon>
        <taxon>Flavobacteriales</taxon>
        <taxon>Flavobacteriaceae</taxon>
        <taxon>Jejuia</taxon>
    </lineage>
</organism>
<name>A0A090WCC1_9FLAO</name>
<evidence type="ECO:0000313" key="3">
    <source>
        <dbReference type="EMBL" id="GAL65197.1"/>
    </source>
</evidence>
<dbReference type="Proteomes" id="UP000030184">
    <property type="component" value="Unassembled WGS sequence"/>
</dbReference>
<dbReference type="EMBL" id="BBNS01000001">
    <property type="protein sequence ID" value="GAL69246.1"/>
    <property type="molecule type" value="Genomic_DNA"/>
</dbReference>
<dbReference type="InterPro" id="IPR007421">
    <property type="entry name" value="Schlafen_AlbA_2_dom"/>
</dbReference>
<evidence type="ECO:0000313" key="6">
    <source>
        <dbReference type="Proteomes" id="UP000029641"/>
    </source>
</evidence>
<keyword evidence="7" id="KW-1185">Reference proteome</keyword>
<evidence type="ECO:0000313" key="4">
    <source>
        <dbReference type="EMBL" id="GAL69246.1"/>
    </source>
</evidence>
<evidence type="ECO:0000259" key="1">
    <source>
        <dbReference type="Pfam" id="PF04326"/>
    </source>
</evidence>
<sequence>MTDMINKRLLIKHLLAHNDENSFYDKKRKIDITHKEGKAKFLKHICALSNSNPKNNSYIVIGVEDEDNTIVGVDFFDDSKIQNLINAYLTHPPIVQYENIPFPHLPDDKVVGLVTIRPTGKLTSLRKNIWKYYGGSVFFRDGSISMPKVFESDIVDVNSKIVEAIEKNAQNNIEYTLDGVMDFMKKRKDYNAQYKVFKEYFVVCWAGQKKIIKKETFYSRVDIELINEQVRLFFSALDEVSITITDDTFEIIEYVNLGFQKNHKYYPLEETVINFQDNASYTIETKLLFEPPQFNKKTLYHMYNSNNALLEKLKKGVTLTENETVDLNNLPSTYLICYLNDFENAIDKLQEAKPFLKTQNNGVYLLYKEAMRILRKVKYN</sequence>
<proteinExistence type="predicted"/>
<evidence type="ECO:0000259" key="2">
    <source>
        <dbReference type="Pfam" id="PF19351"/>
    </source>
</evidence>
<evidence type="ECO:0000313" key="5">
    <source>
        <dbReference type="EMBL" id="GAL89204.1"/>
    </source>
</evidence>
<dbReference type="STRING" id="504487.JCM19538_2867"/>